<gene>
    <name evidence="2" type="ORF">IFM89_021128</name>
</gene>
<keyword evidence="3" id="KW-1185">Reference proteome</keyword>
<dbReference type="Gene3D" id="2.40.50.140">
    <property type="entry name" value="Nucleic acid-binding proteins"/>
    <property type="match status" value="1"/>
</dbReference>
<dbReference type="PANTHER" id="PTHR47165:SF4">
    <property type="entry name" value="OS03G0429900 PROTEIN"/>
    <property type="match status" value="1"/>
</dbReference>
<dbReference type="AlphaFoldDB" id="A0A835I072"/>
<reference evidence="2 3" key="1">
    <citation type="submission" date="2020-10" db="EMBL/GenBank/DDBJ databases">
        <title>The Coptis chinensis genome and diversification of protoberbering-type alkaloids.</title>
        <authorList>
            <person name="Wang B."/>
            <person name="Shu S."/>
            <person name="Song C."/>
            <person name="Liu Y."/>
        </authorList>
    </citation>
    <scope>NUCLEOTIDE SEQUENCE [LARGE SCALE GENOMIC DNA]</scope>
    <source>
        <strain evidence="2">HL-2020</strain>
        <tissue evidence="2">Leaf</tissue>
    </source>
</reference>
<organism evidence="2 3">
    <name type="scientific">Coptis chinensis</name>
    <dbReference type="NCBI Taxonomy" id="261450"/>
    <lineage>
        <taxon>Eukaryota</taxon>
        <taxon>Viridiplantae</taxon>
        <taxon>Streptophyta</taxon>
        <taxon>Embryophyta</taxon>
        <taxon>Tracheophyta</taxon>
        <taxon>Spermatophyta</taxon>
        <taxon>Magnoliopsida</taxon>
        <taxon>Ranunculales</taxon>
        <taxon>Ranunculaceae</taxon>
        <taxon>Coptidoideae</taxon>
        <taxon>Coptis</taxon>
    </lineage>
</organism>
<dbReference type="Proteomes" id="UP000631114">
    <property type="component" value="Unassembled WGS sequence"/>
</dbReference>
<evidence type="ECO:0000259" key="1">
    <source>
        <dbReference type="Pfam" id="PF08646"/>
    </source>
</evidence>
<name>A0A835I072_9MAGN</name>
<feature type="domain" description="Replication factor A C-terminal" evidence="1">
    <location>
        <begin position="43"/>
        <end position="133"/>
    </location>
</feature>
<evidence type="ECO:0000313" key="2">
    <source>
        <dbReference type="EMBL" id="KAF9610190.1"/>
    </source>
</evidence>
<dbReference type="InterPro" id="IPR012340">
    <property type="entry name" value="NA-bd_OB-fold"/>
</dbReference>
<protein>
    <recommendedName>
        <fullName evidence="1">Replication factor A C-terminal domain-containing protein</fullName>
    </recommendedName>
</protein>
<dbReference type="InterPro" id="IPR013955">
    <property type="entry name" value="Rep_factor-A_C"/>
</dbReference>
<comment type="caution">
    <text evidence="2">The sequence shown here is derived from an EMBL/GenBank/DDBJ whole genome shotgun (WGS) entry which is preliminary data.</text>
</comment>
<accession>A0A835I072</accession>
<evidence type="ECO:0000313" key="3">
    <source>
        <dbReference type="Proteomes" id="UP000631114"/>
    </source>
</evidence>
<sequence length="144" mass="16359">MEVKIQEEQMKTSKTTGEVMTQNRRCLSEITNYVTDLFSDEKYFTCKASITKVLHENGWYYNACPNPNCGKKLNTIAGGYDCTQHGVVEPIRKYILKFDIEDNTTTARATAFEELASTLMKKSAAELIAIDSKVDYLYTNCQLI</sequence>
<dbReference type="Pfam" id="PF08646">
    <property type="entry name" value="Rep_fac-A_C"/>
    <property type="match status" value="1"/>
</dbReference>
<dbReference type="EMBL" id="JADFTS010000004">
    <property type="protein sequence ID" value="KAF9610190.1"/>
    <property type="molecule type" value="Genomic_DNA"/>
</dbReference>
<dbReference type="OrthoDB" id="675205at2759"/>
<dbReference type="PANTHER" id="PTHR47165">
    <property type="entry name" value="OS03G0429900 PROTEIN"/>
    <property type="match status" value="1"/>
</dbReference>
<proteinExistence type="predicted"/>
<dbReference type="SUPFAM" id="SSF50249">
    <property type="entry name" value="Nucleic acid-binding proteins"/>
    <property type="match status" value="1"/>
</dbReference>